<dbReference type="SUPFAM" id="SSF51905">
    <property type="entry name" value="FAD/NAD(P)-binding domain"/>
    <property type="match status" value="1"/>
</dbReference>
<dbReference type="GO" id="GO:0071949">
    <property type="term" value="F:FAD binding"/>
    <property type="evidence" value="ECO:0007669"/>
    <property type="project" value="InterPro"/>
</dbReference>
<keyword evidence="5" id="KW-0560">Oxidoreductase</keyword>
<sequence>MGAGSPDASGGRDIRDVAVVGAGLSGCLMAVLLARRGYRVRVFERRPDPRLGAGDEGRSINLGLSQRGINALRHAGLLDRVLAHAAPMRGRVVHLPDGDLGYHPYGTSDDQILRSVLRHDLNVVLLDAAESAGVALRFDARLADLDKADGAVTLRFEDGAVVEAGTVIGADGAFSTVRARMQRGEPADYHQEFLPWGYKELSIAAGAPGDRRADPESLHVWPADGGLVVAHPNADRSLTGTIFLPLTGPGGFDALRTPDAVRAMITARFPDLTGLVPDVVEQFLSQPTGHLVTVRTAPWHWRGRVVLLGDACHAVYPFYGQGMNSAFEDCVILDGCLDRNAADHAAAFAEYQAIRKADTDVLADLSAANFVELRDRLSSPLFLARKKADLALNRLLGRRWVPLYTMISHTTTPYAEALRRSRRQNATLAWLACATAAAGTLLIHRLSRQGK</sequence>
<feature type="domain" description="FAD-binding" evidence="7">
    <location>
        <begin position="16"/>
        <end position="333"/>
    </location>
</feature>
<dbReference type="Gene3D" id="3.50.50.60">
    <property type="entry name" value="FAD/NAD(P)-binding domain"/>
    <property type="match status" value="1"/>
</dbReference>
<comment type="caution">
    <text evidence="8">The sequence shown here is derived from an EMBL/GenBank/DDBJ whole genome shotgun (WGS) entry which is preliminary data.</text>
</comment>
<proteinExistence type="predicted"/>
<keyword evidence="4" id="KW-0521">NADP</keyword>
<organism evidence="8 9">
    <name type="scientific">Actinokineospora auranticolor</name>
    <dbReference type="NCBI Taxonomy" id="155976"/>
    <lineage>
        <taxon>Bacteria</taxon>
        <taxon>Bacillati</taxon>
        <taxon>Actinomycetota</taxon>
        <taxon>Actinomycetes</taxon>
        <taxon>Pseudonocardiales</taxon>
        <taxon>Pseudonocardiaceae</taxon>
        <taxon>Actinokineospora</taxon>
    </lineage>
</organism>
<evidence type="ECO:0000313" key="8">
    <source>
        <dbReference type="EMBL" id="PPK71462.1"/>
    </source>
</evidence>
<dbReference type="PANTHER" id="PTHR46028:SF2">
    <property type="entry name" value="KYNURENINE 3-MONOOXYGENASE"/>
    <property type="match status" value="1"/>
</dbReference>
<evidence type="ECO:0000313" key="9">
    <source>
        <dbReference type="Proteomes" id="UP000239203"/>
    </source>
</evidence>
<dbReference type="PANTHER" id="PTHR46028">
    <property type="entry name" value="KYNURENINE 3-MONOOXYGENASE"/>
    <property type="match status" value="1"/>
</dbReference>
<evidence type="ECO:0000256" key="5">
    <source>
        <dbReference type="ARBA" id="ARBA00023002"/>
    </source>
</evidence>
<dbReference type="GO" id="GO:0004502">
    <property type="term" value="F:kynurenine 3-monooxygenase activity"/>
    <property type="evidence" value="ECO:0007669"/>
    <property type="project" value="TreeGrafter"/>
</dbReference>
<dbReference type="RefSeq" id="WP_219823888.1">
    <property type="nucleotide sequence ID" value="NZ_CP154825.1"/>
</dbReference>
<keyword evidence="9" id="KW-1185">Reference proteome</keyword>
<keyword evidence="3" id="KW-0274">FAD</keyword>
<protein>
    <submittedName>
        <fullName evidence="8">Kynurenine 3-monooxygenase</fullName>
    </submittedName>
</protein>
<dbReference type="GO" id="GO:0070189">
    <property type="term" value="P:kynurenine metabolic process"/>
    <property type="evidence" value="ECO:0007669"/>
    <property type="project" value="TreeGrafter"/>
</dbReference>
<keyword evidence="6 8" id="KW-0503">Monooxygenase</keyword>
<dbReference type="AlphaFoldDB" id="A0A2S6H1W1"/>
<gene>
    <name evidence="8" type="ORF">CLV40_101652</name>
</gene>
<dbReference type="PRINTS" id="PR00420">
    <property type="entry name" value="RNGMNOXGNASE"/>
</dbReference>
<evidence type="ECO:0000256" key="4">
    <source>
        <dbReference type="ARBA" id="ARBA00022857"/>
    </source>
</evidence>
<dbReference type="Pfam" id="PF01494">
    <property type="entry name" value="FAD_binding_3"/>
    <property type="match status" value="1"/>
</dbReference>
<evidence type="ECO:0000256" key="1">
    <source>
        <dbReference type="ARBA" id="ARBA00001974"/>
    </source>
</evidence>
<evidence type="ECO:0000256" key="3">
    <source>
        <dbReference type="ARBA" id="ARBA00022827"/>
    </source>
</evidence>
<evidence type="ECO:0000256" key="6">
    <source>
        <dbReference type="ARBA" id="ARBA00023033"/>
    </source>
</evidence>
<reference evidence="8 9" key="1">
    <citation type="submission" date="2018-02" db="EMBL/GenBank/DDBJ databases">
        <title>Genomic Encyclopedia of Archaeal and Bacterial Type Strains, Phase II (KMG-II): from individual species to whole genera.</title>
        <authorList>
            <person name="Goeker M."/>
        </authorList>
    </citation>
    <scope>NUCLEOTIDE SEQUENCE [LARGE SCALE GENOMIC DNA]</scope>
    <source>
        <strain evidence="8 9">YU 961-1</strain>
    </source>
</reference>
<evidence type="ECO:0000259" key="7">
    <source>
        <dbReference type="Pfam" id="PF01494"/>
    </source>
</evidence>
<keyword evidence="2" id="KW-0285">Flavoprotein</keyword>
<dbReference type="EMBL" id="PTIX01000001">
    <property type="protein sequence ID" value="PPK71462.1"/>
    <property type="molecule type" value="Genomic_DNA"/>
</dbReference>
<name>A0A2S6H1W1_9PSEU</name>
<dbReference type="InterPro" id="IPR036188">
    <property type="entry name" value="FAD/NAD-bd_sf"/>
</dbReference>
<dbReference type="InterPro" id="IPR002938">
    <property type="entry name" value="FAD-bd"/>
</dbReference>
<comment type="cofactor">
    <cofactor evidence="1">
        <name>FAD</name>
        <dbReference type="ChEBI" id="CHEBI:57692"/>
    </cofactor>
</comment>
<dbReference type="Proteomes" id="UP000239203">
    <property type="component" value="Unassembled WGS sequence"/>
</dbReference>
<accession>A0A2S6H1W1</accession>
<evidence type="ECO:0000256" key="2">
    <source>
        <dbReference type="ARBA" id="ARBA00022630"/>
    </source>
</evidence>